<keyword evidence="2" id="KW-1185">Reference proteome</keyword>
<dbReference type="RefSeq" id="WP_201837622.1">
    <property type="nucleotide sequence ID" value="NZ_JAERRK010000010.1"/>
</dbReference>
<evidence type="ECO:0000313" key="2">
    <source>
        <dbReference type="Proteomes" id="UP000661858"/>
    </source>
</evidence>
<reference evidence="1" key="1">
    <citation type="submission" date="2021-01" db="EMBL/GenBank/DDBJ databases">
        <title>WGS of actinomycetes isolated from Thailand.</title>
        <authorList>
            <person name="Thawai C."/>
        </authorList>
    </citation>
    <scope>NUCLEOTIDE SEQUENCE</scope>
    <source>
        <strain evidence="1">RCU-197</strain>
    </source>
</reference>
<protein>
    <submittedName>
        <fullName evidence="1">Phytanoyl-CoA dioxygenase family protein</fullName>
    </submittedName>
</protein>
<proteinExistence type="predicted"/>
<dbReference type="AlphaFoldDB" id="A0A937EKZ2"/>
<sequence length="270" mass="29613">MTVLTAADLDDFTERGYCVLRGAFDERRAAPVRDAVWRRMRAKAGIDRADPRTWPAAYDIEERLGLPEVRACFPDVLARAVEELVGPGRWRGDRDWGFWPVNFAHGADRPAGAVPEEGWHVDGNWFRHTLDAPHQGLLLIGLFSDIAPSGGGTLVAAGSHRRTAHVLARHPEGLRHRELFDLVLAEPLGGITELTGSAGDVVLAHPFLFHSRGFKHTGPPRFISNSEAGLTTPLRLHRTDGSARSVLEESILSALAAPPPAFPHGVRCRF</sequence>
<gene>
    <name evidence="1" type="ORF">JK359_20485</name>
</gene>
<dbReference type="InterPro" id="IPR008775">
    <property type="entry name" value="Phytyl_CoA_dOase-like"/>
</dbReference>
<accession>A0A937EKZ2</accession>
<comment type="caution">
    <text evidence="1">The sequence shown here is derived from an EMBL/GenBank/DDBJ whole genome shotgun (WGS) entry which is preliminary data.</text>
</comment>
<organism evidence="1 2">
    <name type="scientific">Streptomyces actinomycinicus</name>
    <dbReference type="NCBI Taxonomy" id="1695166"/>
    <lineage>
        <taxon>Bacteria</taxon>
        <taxon>Bacillati</taxon>
        <taxon>Actinomycetota</taxon>
        <taxon>Actinomycetes</taxon>
        <taxon>Kitasatosporales</taxon>
        <taxon>Streptomycetaceae</taxon>
        <taxon>Streptomyces</taxon>
    </lineage>
</organism>
<dbReference type="EMBL" id="JAERRK010000010">
    <property type="protein sequence ID" value="MBL1084317.1"/>
    <property type="molecule type" value="Genomic_DNA"/>
</dbReference>
<dbReference type="Pfam" id="PF05721">
    <property type="entry name" value="PhyH"/>
    <property type="match status" value="1"/>
</dbReference>
<keyword evidence="1" id="KW-0223">Dioxygenase</keyword>
<dbReference type="GO" id="GO:0016706">
    <property type="term" value="F:2-oxoglutarate-dependent dioxygenase activity"/>
    <property type="evidence" value="ECO:0007669"/>
    <property type="project" value="UniProtKB-ARBA"/>
</dbReference>
<evidence type="ECO:0000313" key="1">
    <source>
        <dbReference type="EMBL" id="MBL1084317.1"/>
    </source>
</evidence>
<name>A0A937EKZ2_9ACTN</name>
<dbReference type="Gene3D" id="2.60.120.620">
    <property type="entry name" value="q2cbj1_9rhob like domain"/>
    <property type="match status" value="1"/>
</dbReference>
<dbReference type="SUPFAM" id="SSF51197">
    <property type="entry name" value="Clavaminate synthase-like"/>
    <property type="match status" value="1"/>
</dbReference>
<dbReference type="Proteomes" id="UP000661858">
    <property type="component" value="Unassembled WGS sequence"/>
</dbReference>
<keyword evidence="1" id="KW-0560">Oxidoreductase</keyword>